<evidence type="ECO:0000313" key="2">
    <source>
        <dbReference type="EMBL" id="NIY72487.1"/>
    </source>
</evidence>
<evidence type="ECO:0000313" key="3">
    <source>
        <dbReference type="Proteomes" id="UP000709466"/>
    </source>
</evidence>
<organism evidence="2 3">
    <name type="scientific">Marivivens donghaensis</name>
    <dbReference type="NCBI Taxonomy" id="1699413"/>
    <lineage>
        <taxon>Bacteria</taxon>
        <taxon>Pseudomonadati</taxon>
        <taxon>Pseudomonadota</taxon>
        <taxon>Alphaproteobacteria</taxon>
        <taxon>Rhodobacterales</taxon>
        <taxon>Paracoccaceae</taxon>
        <taxon>Marivivens group</taxon>
        <taxon>Marivivens</taxon>
    </lineage>
</organism>
<protein>
    <recommendedName>
        <fullName evidence="4">DUF302 domain-containing protein</fullName>
    </recommendedName>
</protein>
<name>A0ABX0VWL9_9RHOB</name>
<sequence length="155" mass="16977">MHDRMHAGGGHDMTNMPGLRGVDATPEESAELAVMFNNFETITRMVEELPNGIRTVTASSDPEVMDTLVSHVVGMIARVEDGRDPQILIQSPTLDIFFERPEAITTDIEVTEEGIVVTQTSDDPEMVAALHTHAGEVSAMADRGMDAVHEMMMNR</sequence>
<evidence type="ECO:0008006" key="4">
    <source>
        <dbReference type="Google" id="ProtNLM"/>
    </source>
</evidence>
<dbReference type="Proteomes" id="UP000709466">
    <property type="component" value="Unassembled WGS sequence"/>
</dbReference>
<accession>A0ABX0VWL9</accession>
<comment type="caution">
    <text evidence="2">The sequence shown here is derived from an EMBL/GenBank/DDBJ whole genome shotgun (WGS) entry which is preliminary data.</text>
</comment>
<proteinExistence type="predicted"/>
<gene>
    <name evidence="2" type="ORF">HCZ30_08565</name>
</gene>
<feature type="region of interest" description="Disordered" evidence="1">
    <location>
        <begin position="1"/>
        <end position="23"/>
    </location>
</feature>
<dbReference type="EMBL" id="JAATOP010000005">
    <property type="protein sequence ID" value="NIY72487.1"/>
    <property type="molecule type" value="Genomic_DNA"/>
</dbReference>
<reference evidence="2 3" key="1">
    <citation type="submission" date="2020-03" db="EMBL/GenBank/DDBJ databases">
        <title>Bacterial isolates of synthetic phycosphere.</title>
        <authorList>
            <person name="Fu H."/>
            <person name="Moran M.A."/>
        </authorList>
    </citation>
    <scope>NUCLEOTIDE SEQUENCE [LARGE SCALE GENOMIC DNA]</scope>
    <source>
        <strain evidence="2 3">HF1</strain>
    </source>
</reference>
<keyword evidence="3" id="KW-1185">Reference proteome</keyword>
<evidence type="ECO:0000256" key="1">
    <source>
        <dbReference type="SAM" id="MobiDB-lite"/>
    </source>
</evidence>